<organism evidence="2 3">
    <name type="scientific">Enteractinococcus coprophilus</name>
    <dbReference type="NCBI Taxonomy" id="1027633"/>
    <lineage>
        <taxon>Bacteria</taxon>
        <taxon>Bacillati</taxon>
        <taxon>Actinomycetota</taxon>
        <taxon>Actinomycetes</taxon>
        <taxon>Micrococcales</taxon>
        <taxon>Micrococcaceae</taxon>
    </lineage>
</organism>
<dbReference type="SUPFAM" id="SSF51735">
    <property type="entry name" value="NAD(P)-binding Rossmann-fold domains"/>
    <property type="match status" value="1"/>
</dbReference>
<reference evidence="2 3" key="1">
    <citation type="submission" date="2019-06" db="EMBL/GenBank/DDBJ databases">
        <title>Sequencing the genomes of 1000 actinobacteria strains.</title>
        <authorList>
            <person name="Klenk H.-P."/>
        </authorList>
    </citation>
    <scope>NUCLEOTIDE SEQUENCE [LARGE SCALE GENOMIC DNA]</scope>
    <source>
        <strain evidence="2 3">DSM 24083</strain>
    </source>
</reference>
<dbReference type="PANTHER" id="PTHR15020:SF50">
    <property type="entry name" value="UPF0659 PROTEIN YMR090W"/>
    <property type="match status" value="1"/>
</dbReference>
<name>A0A543AN17_9MICC</name>
<evidence type="ECO:0000259" key="1">
    <source>
        <dbReference type="Pfam" id="PF13460"/>
    </source>
</evidence>
<feature type="domain" description="NAD(P)-binding" evidence="1">
    <location>
        <begin position="8"/>
        <end position="200"/>
    </location>
</feature>
<dbReference type="InterPro" id="IPR036291">
    <property type="entry name" value="NAD(P)-bd_dom_sf"/>
</dbReference>
<evidence type="ECO:0000313" key="2">
    <source>
        <dbReference type="EMBL" id="TQL73972.1"/>
    </source>
</evidence>
<dbReference type="AlphaFoldDB" id="A0A543AN17"/>
<keyword evidence="3" id="KW-1185">Reference proteome</keyword>
<accession>A0A543AN17</accession>
<gene>
    <name evidence="2" type="ORF">FB556_0421</name>
</gene>
<dbReference type="RefSeq" id="WP_141864282.1">
    <property type="nucleotide sequence ID" value="NZ_BAABAN010000017.1"/>
</dbReference>
<dbReference type="InterPro" id="IPR016040">
    <property type="entry name" value="NAD(P)-bd_dom"/>
</dbReference>
<protein>
    <submittedName>
        <fullName evidence="2">Putative NADH-flavin reductase</fullName>
    </submittedName>
</protein>
<evidence type="ECO:0000313" key="3">
    <source>
        <dbReference type="Proteomes" id="UP000319746"/>
    </source>
</evidence>
<dbReference type="PANTHER" id="PTHR15020">
    <property type="entry name" value="FLAVIN REDUCTASE-RELATED"/>
    <property type="match status" value="1"/>
</dbReference>
<dbReference type="Proteomes" id="UP000319746">
    <property type="component" value="Unassembled WGS sequence"/>
</dbReference>
<comment type="caution">
    <text evidence="2">The sequence shown here is derived from an EMBL/GenBank/DDBJ whole genome shotgun (WGS) entry which is preliminary data.</text>
</comment>
<proteinExistence type="predicted"/>
<sequence length="223" mass="23785">MSKVMIIGGHGKVAQLATPLLVQAGHTVTSIIRNPDQEDTIHTLGAVPLVLDIESATREDFAKAFRGQDAIIWAAGAGGGNPDRTYAIDRDAAIASIDAAQQVGAKRYIMVSYLGSSLEHDVPNDSPFYPYAQSKAIADDHLMQSDLDWTILGPGALTLEDPSDKIRRVGRMASDNLVEGESSDTSRGNVAQAVLSALTSERSIRTVVDFVDGDTPINHVFGL</sequence>
<dbReference type="Gene3D" id="3.40.50.720">
    <property type="entry name" value="NAD(P)-binding Rossmann-like Domain"/>
    <property type="match status" value="1"/>
</dbReference>
<dbReference type="EMBL" id="VFOU01000001">
    <property type="protein sequence ID" value="TQL73972.1"/>
    <property type="molecule type" value="Genomic_DNA"/>
</dbReference>
<dbReference type="Pfam" id="PF13460">
    <property type="entry name" value="NAD_binding_10"/>
    <property type="match status" value="1"/>
</dbReference>
<dbReference type="OrthoDB" id="4248066at2"/>